<keyword evidence="4 8" id="KW-0479">Metal-binding</keyword>
<name>A0A1X1ZX34_9MYCO</name>
<dbReference type="InterPro" id="IPR001128">
    <property type="entry name" value="Cyt_P450"/>
</dbReference>
<dbReference type="PRINTS" id="PR00385">
    <property type="entry name" value="P450"/>
</dbReference>
<dbReference type="AlphaFoldDB" id="A0A1X1ZX34"/>
<keyword evidence="7 8" id="KW-0503">Monooxygenase</keyword>
<evidence type="ECO:0000256" key="5">
    <source>
        <dbReference type="ARBA" id="ARBA00023002"/>
    </source>
</evidence>
<protein>
    <submittedName>
        <fullName evidence="9">Cytochrome</fullName>
    </submittedName>
</protein>
<reference evidence="9 10" key="1">
    <citation type="submission" date="2016-01" db="EMBL/GenBank/DDBJ databases">
        <title>The new phylogeny of the genus Mycobacterium.</title>
        <authorList>
            <person name="Tarcisio F."/>
            <person name="Conor M."/>
            <person name="Antonella G."/>
            <person name="Elisabetta G."/>
            <person name="Giulia F.S."/>
            <person name="Sara T."/>
            <person name="Anna F."/>
            <person name="Clotilde B."/>
            <person name="Roberto B."/>
            <person name="Veronica D.S."/>
            <person name="Fabio R."/>
            <person name="Monica P."/>
            <person name="Olivier J."/>
            <person name="Enrico T."/>
            <person name="Nicola S."/>
        </authorList>
    </citation>
    <scope>NUCLEOTIDE SEQUENCE [LARGE SCALE GENOMIC DNA]</scope>
    <source>
        <strain evidence="9 10">DSM 44572</strain>
    </source>
</reference>
<gene>
    <name evidence="9" type="ORF">AWC19_26410</name>
</gene>
<dbReference type="STRING" id="153971.AWC19_26410"/>
<dbReference type="GO" id="GO:0016705">
    <property type="term" value="F:oxidoreductase activity, acting on paired donors, with incorporation or reduction of molecular oxygen"/>
    <property type="evidence" value="ECO:0007669"/>
    <property type="project" value="InterPro"/>
</dbReference>
<dbReference type="InterPro" id="IPR017972">
    <property type="entry name" value="Cyt_P450_CS"/>
</dbReference>
<dbReference type="EMBL" id="LQPJ01000052">
    <property type="protein sequence ID" value="ORW28938.1"/>
    <property type="molecule type" value="Genomic_DNA"/>
</dbReference>
<dbReference type="InterPro" id="IPR002397">
    <property type="entry name" value="Cyt_P450_B"/>
</dbReference>
<dbReference type="GO" id="GO:0020037">
    <property type="term" value="F:heme binding"/>
    <property type="evidence" value="ECO:0007669"/>
    <property type="project" value="InterPro"/>
</dbReference>
<sequence>MNLDTRPSRSRPNVFDAGLPTLAYEHLDDPAEAHRLIAQARERGPIAIGVHGPELLTYELVRTVLRDPRFRVPRGMFLAAQGITSGALWDRFVTNLLSLDGEEHYRLRRLVSKAFTPRASARLAATIADVITGLIDRHAASGHCDVVGDIARQFPIPIICALLGAPAEDWELFSDWADDIFKVFDWNVAAHEATILAAWDELDAYIDDLVARRRLDLTDDLISELIRAEDHGDRLSGDELRMLVAGLLMAGTDTTRNQLAASVHALCEHPDQWALLGERPELAPNAVEETMRHSPIAAGALRLALEDVELAGVMIPAGTLVIPNTAAANRDPVVYDDPERLDITRLGAPPMQTFGAGMHYCLGANLARLELAEALAIMAHRMPNARRTGPAPWKPLTTLSGPITLPIEFDVLDVLAW</sequence>
<comment type="cofactor">
    <cofactor evidence="1">
        <name>heme</name>
        <dbReference type="ChEBI" id="CHEBI:30413"/>
    </cofactor>
</comment>
<evidence type="ECO:0000256" key="7">
    <source>
        <dbReference type="ARBA" id="ARBA00023033"/>
    </source>
</evidence>
<keyword evidence="10" id="KW-1185">Reference proteome</keyword>
<dbReference type="RefSeq" id="WP_085076814.1">
    <property type="nucleotide sequence ID" value="NZ_JACKRZ010000197.1"/>
</dbReference>
<comment type="similarity">
    <text evidence="2 8">Belongs to the cytochrome P450 family.</text>
</comment>
<dbReference type="FunFam" id="1.10.630.10:FF:000018">
    <property type="entry name" value="Cytochrome P450 monooxygenase"/>
    <property type="match status" value="1"/>
</dbReference>
<comment type="caution">
    <text evidence="9">The sequence shown here is derived from an EMBL/GenBank/DDBJ whole genome shotgun (WGS) entry which is preliminary data.</text>
</comment>
<evidence type="ECO:0000313" key="9">
    <source>
        <dbReference type="EMBL" id="ORW28938.1"/>
    </source>
</evidence>
<dbReference type="Gene3D" id="1.10.630.10">
    <property type="entry name" value="Cytochrome P450"/>
    <property type="match status" value="1"/>
</dbReference>
<evidence type="ECO:0000256" key="1">
    <source>
        <dbReference type="ARBA" id="ARBA00001971"/>
    </source>
</evidence>
<dbReference type="OrthoDB" id="3455208at2"/>
<evidence type="ECO:0000256" key="3">
    <source>
        <dbReference type="ARBA" id="ARBA00022617"/>
    </source>
</evidence>
<dbReference type="GO" id="GO:0004497">
    <property type="term" value="F:monooxygenase activity"/>
    <property type="evidence" value="ECO:0007669"/>
    <property type="project" value="UniProtKB-KW"/>
</dbReference>
<keyword evidence="3 8" id="KW-0349">Heme</keyword>
<dbReference type="PROSITE" id="PS00086">
    <property type="entry name" value="CYTOCHROME_P450"/>
    <property type="match status" value="1"/>
</dbReference>
<evidence type="ECO:0000256" key="8">
    <source>
        <dbReference type="RuleBase" id="RU000461"/>
    </source>
</evidence>
<dbReference type="PANTHER" id="PTHR46696">
    <property type="entry name" value="P450, PUTATIVE (EUROFUNG)-RELATED"/>
    <property type="match status" value="1"/>
</dbReference>
<evidence type="ECO:0000256" key="6">
    <source>
        <dbReference type="ARBA" id="ARBA00023004"/>
    </source>
</evidence>
<evidence type="ECO:0000256" key="4">
    <source>
        <dbReference type="ARBA" id="ARBA00022723"/>
    </source>
</evidence>
<dbReference type="GO" id="GO:0005506">
    <property type="term" value="F:iron ion binding"/>
    <property type="evidence" value="ECO:0007669"/>
    <property type="project" value="InterPro"/>
</dbReference>
<dbReference type="SUPFAM" id="SSF48264">
    <property type="entry name" value="Cytochrome P450"/>
    <property type="match status" value="1"/>
</dbReference>
<evidence type="ECO:0000256" key="2">
    <source>
        <dbReference type="ARBA" id="ARBA00010617"/>
    </source>
</evidence>
<accession>A0A1X1ZX34</accession>
<dbReference type="PANTHER" id="PTHR46696:SF1">
    <property type="entry name" value="CYTOCHROME P450 YJIB-RELATED"/>
    <property type="match status" value="1"/>
</dbReference>
<evidence type="ECO:0000313" key="10">
    <source>
        <dbReference type="Proteomes" id="UP000193529"/>
    </source>
</evidence>
<dbReference type="Proteomes" id="UP000193529">
    <property type="component" value="Unassembled WGS sequence"/>
</dbReference>
<dbReference type="PRINTS" id="PR00359">
    <property type="entry name" value="BP450"/>
</dbReference>
<proteinExistence type="inferred from homology"/>
<keyword evidence="6 8" id="KW-0408">Iron</keyword>
<dbReference type="Pfam" id="PF00067">
    <property type="entry name" value="p450"/>
    <property type="match status" value="1"/>
</dbReference>
<keyword evidence="5 8" id="KW-0560">Oxidoreductase</keyword>
<organism evidence="9 10">
    <name type="scientific">Mycobacterium palustre</name>
    <dbReference type="NCBI Taxonomy" id="153971"/>
    <lineage>
        <taxon>Bacteria</taxon>
        <taxon>Bacillati</taxon>
        <taxon>Actinomycetota</taxon>
        <taxon>Actinomycetes</taxon>
        <taxon>Mycobacteriales</taxon>
        <taxon>Mycobacteriaceae</taxon>
        <taxon>Mycobacterium</taxon>
        <taxon>Mycobacterium simiae complex</taxon>
    </lineage>
</organism>
<dbReference type="InterPro" id="IPR036396">
    <property type="entry name" value="Cyt_P450_sf"/>
</dbReference>